<organism evidence="1">
    <name type="scientific">Dasya binghamiae</name>
    <dbReference type="NCBI Taxonomy" id="1896963"/>
    <lineage>
        <taxon>Eukaryota</taxon>
        <taxon>Rhodophyta</taxon>
        <taxon>Florideophyceae</taxon>
        <taxon>Rhodymeniophycidae</taxon>
        <taxon>Ceramiales</taxon>
        <taxon>Dasyaceae</taxon>
        <taxon>Dasya</taxon>
    </lineage>
</organism>
<protein>
    <submittedName>
        <fullName evidence="1">Ycf58</fullName>
    </submittedName>
</protein>
<name>A0A1C8XS98_9FLOR</name>
<geneLocation type="plastid" evidence="1"/>
<dbReference type="RefSeq" id="YP_009295340.1">
    <property type="nucleotide sequence ID" value="NC_031161.1"/>
</dbReference>
<sequence length="141" mass="17440">MNFNHFYGNWITKKSIYLLKQKIEHRYEENFNIEKNKYIKNSYNCYLNNLINLDKYNIFLYQLNFINQNIIKIKNSLEQKYTFKLLDKNLIKIQNIINHNNLVYQEYIYLINKNLKISFGFLRNKKKYLLIVFTSYIKKIN</sequence>
<dbReference type="GeneID" id="29071624"/>
<dbReference type="EMBL" id="KX247284">
    <property type="protein sequence ID" value="AOH77352.1"/>
    <property type="molecule type" value="Genomic_DNA"/>
</dbReference>
<accession>A0A1C8XS98</accession>
<dbReference type="InterPro" id="IPR012674">
    <property type="entry name" value="Calycin"/>
</dbReference>
<keyword evidence="1" id="KW-0934">Plastid</keyword>
<proteinExistence type="predicted"/>
<dbReference type="AlphaFoldDB" id="A0A1C8XS98"/>
<reference evidence="1" key="1">
    <citation type="journal article" date="2016" name="Mitochondrial DNA Part B Resour">
        <title>Organellar genome analysis of the marine red alga Dasya binghamiae (Dasyaceae, Rhodophyta) reveals an uncharacteristic florideophyte mitogenome structure.</title>
        <authorList>
            <person name="Tamayo D.A."/>
            <person name="Hughey J.R."/>
        </authorList>
    </citation>
    <scope>NUCLEOTIDE SEQUENCE</scope>
</reference>
<gene>
    <name evidence="1" type="primary">ycf58</name>
</gene>
<evidence type="ECO:0000313" key="1">
    <source>
        <dbReference type="EMBL" id="AOH77352.1"/>
    </source>
</evidence>
<dbReference type="Gene3D" id="2.40.128.20">
    <property type="match status" value="1"/>
</dbReference>